<keyword evidence="2" id="KW-1185">Reference proteome</keyword>
<dbReference type="EMBL" id="VSRR010076590">
    <property type="protein sequence ID" value="MPC88090.1"/>
    <property type="molecule type" value="Genomic_DNA"/>
</dbReference>
<evidence type="ECO:0000313" key="1">
    <source>
        <dbReference type="EMBL" id="MPC88090.1"/>
    </source>
</evidence>
<proteinExistence type="predicted"/>
<organism evidence="1 2">
    <name type="scientific">Portunus trituberculatus</name>
    <name type="common">Swimming crab</name>
    <name type="synonym">Neptunus trituberculatus</name>
    <dbReference type="NCBI Taxonomy" id="210409"/>
    <lineage>
        <taxon>Eukaryota</taxon>
        <taxon>Metazoa</taxon>
        <taxon>Ecdysozoa</taxon>
        <taxon>Arthropoda</taxon>
        <taxon>Crustacea</taxon>
        <taxon>Multicrustacea</taxon>
        <taxon>Malacostraca</taxon>
        <taxon>Eumalacostraca</taxon>
        <taxon>Eucarida</taxon>
        <taxon>Decapoda</taxon>
        <taxon>Pleocyemata</taxon>
        <taxon>Brachyura</taxon>
        <taxon>Eubrachyura</taxon>
        <taxon>Portunoidea</taxon>
        <taxon>Portunidae</taxon>
        <taxon>Portuninae</taxon>
        <taxon>Portunus</taxon>
    </lineage>
</organism>
<name>A0A5B7ITQ0_PORTR</name>
<comment type="caution">
    <text evidence="1">The sequence shown here is derived from an EMBL/GenBank/DDBJ whole genome shotgun (WGS) entry which is preliminary data.</text>
</comment>
<evidence type="ECO:0000313" key="2">
    <source>
        <dbReference type="Proteomes" id="UP000324222"/>
    </source>
</evidence>
<gene>
    <name evidence="1" type="ORF">E2C01_082980</name>
</gene>
<sequence>MILKMLKNPTFSLSNQKCTFKKDHIFIILHLKPCSVSGGSTDLPFLYLFS</sequence>
<accession>A0A5B7ITQ0</accession>
<protein>
    <submittedName>
        <fullName evidence="1">Uncharacterized protein</fullName>
    </submittedName>
</protein>
<reference evidence="1 2" key="1">
    <citation type="submission" date="2019-05" db="EMBL/GenBank/DDBJ databases">
        <title>Another draft genome of Portunus trituberculatus and its Hox gene families provides insights of decapod evolution.</title>
        <authorList>
            <person name="Jeong J.-H."/>
            <person name="Song I."/>
            <person name="Kim S."/>
            <person name="Choi T."/>
            <person name="Kim D."/>
            <person name="Ryu S."/>
            <person name="Kim W."/>
        </authorList>
    </citation>
    <scope>NUCLEOTIDE SEQUENCE [LARGE SCALE GENOMIC DNA]</scope>
    <source>
        <tissue evidence="1">Muscle</tissue>
    </source>
</reference>
<dbReference type="Proteomes" id="UP000324222">
    <property type="component" value="Unassembled WGS sequence"/>
</dbReference>
<dbReference type="AlphaFoldDB" id="A0A5B7ITQ0"/>